<sequence>KESDATKKKETIKKEPKKAVKRPKPSDSDEEDIPILSNTPTPTKKSRTQRTVAAKKSYHISDDEDMDDEDYE</sequence>
<feature type="compositionally biased region" description="Acidic residues" evidence="1">
    <location>
        <begin position="62"/>
        <end position="72"/>
    </location>
</feature>
<reference evidence="2" key="1">
    <citation type="submission" date="2021-02" db="EMBL/GenBank/DDBJ databases">
        <authorList>
            <person name="Nowell W R."/>
        </authorList>
    </citation>
    <scope>NUCLEOTIDE SEQUENCE</scope>
</reference>
<dbReference type="Proteomes" id="UP000663848">
    <property type="component" value="Unassembled WGS sequence"/>
</dbReference>
<feature type="non-terminal residue" evidence="2">
    <location>
        <position position="1"/>
    </location>
</feature>
<feature type="compositionally biased region" description="Basic and acidic residues" evidence="1">
    <location>
        <begin position="1"/>
        <end position="18"/>
    </location>
</feature>
<dbReference type="AlphaFoldDB" id="A0A822C9B3"/>
<protein>
    <submittedName>
        <fullName evidence="2">Uncharacterized protein</fullName>
    </submittedName>
</protein>
<comment type="caution">
    <text evidence="2">The sequence shown here is derived from an EMBL/GenBank/DDBJ whole genome shotgun (WGS) entry which is preliminary data.</text>
</comment>
<proteinExistence type="predicted"/>
<accession>A0A822C9B3</accession>
<feature type="region of interest" description="Disordered" evidence="1">
    <location>
        <begin position="1"/>
        <end position="72"/>
    </location>
</feature>
<evidence type="ECO:0000313" key="3">
    <source>
        <dbReference type="Proteomes" id="UP000663848"/>
    </source>
</evidence>
<organism evidence="2 3">
    <name type="scientific">Rotaria socialis</name>
    <dbReference type="NCBI Taxonomy" id="392032"/>
    <lineage>
        <taxon>Eukaryota</taxon>
        <taxon>Metazoa</taxon>
        <taxon>Spiralia</taxon>
        <taxon>Gnathifera</taxon>
        <taxon>Rotifera</taxon>
        <taxon>Eurotatoria</taxon>
        <taxon>Bdelloidea</taxon>
        <taxon>Philodinida</taxon>
        <taxon>Philodinidae</taxon>
        <taxon>Rotaria</taxon>
    </lineage>
</organism>
<name>A0A822C9B3_9BILA</name>
<evidence type="ECO:0000256" key="1">
    <source>
        <dbReference type="SAM" id="MobiDB-lite"/>
    </source>
</evidence>
<gene>
    <name evidence="2" type="ORF">QYT958_LOCUS40981</name>
</gene>
<dbReference type="EMBL" id="CAJOBR010044766">
    <property type="protein sequence ID" value="CAF5035413.1"/>
    <property type="molecule type" value="Genomic_DNA"/>
</dbReference>
<evidence type="ECO:0000313" key="2">
    <source>
        <dbReference type="EMBL" id="CAF5035413.1"/>
    </source>
</evidence>